<reference evidence="2" key="1">
    <citation type="submission" date="2025-08" db="UniProtKB">
        <authorList>
            <consortium name="RefSeq"/>
        </authorList>
    </citation>
    <scope>IDENTIFICATION</scope>
    <source>
        <tissue evidence="2">Whole sample</tissue>
    </source>
</reference>
<sequence>MSKNSPLGSGSFNVKHQGGVNYVSHAHAEWNKERISVDSMFGKSNSGYSASLKVESPFKDYKSINIALSQQVENSQSLSTIDIDWKPMKRISSTLSLKQPVQWNDLEAVFDIKSPIPGFERCGIEVRNIKGDKVQSMVKFSWNNDFIQADILAADKSAESTRDLTGRFSVKSTLRKLTSLSVSAKHGDNGEKFENSINFEHNGDAYGYQGELRHSRNGWQLQNSGKVTFNAPSKQVESSWSHRNTAGELHTSFRFASGSSVVDFRASGAQSMSIPQGYLDFRRCLQTPFADVSDIALTISHEHRFGMIDNKIHYSTKGKRVVSLTNKYKRNNGIAASSHEFSCHGNTQSLTLSSKYQSFPLNGQVEYMYNKKSVAKIAGEFDYPSSGLMSGNIQVTSQIAGFENGKISMDQSNERGEIVTRSSILLPSGNKITMENRGQWDKKKSFNTVLNTPYRDLQRLVVGAEFSAIKHEGTASQFSSHGEMQYGKSKKYQITGNYGNMAGDVTIKSPLHDDLAASFKHKGDISDFDTHLEGSYGRGKKYEMDAKYSQRSGTLKIKTPFYDDVSASFSHKGEPTNFVSQAEFQYGESKKYEALAKLSLANVWTGSMSFGSPITEDFTTSFSHEGSLSDFDTKASLTEAGKVTYEGSIAFTNGKKVMGSASLKTPFHRDLSATFRHSGDFSGYKKMKGILNFSGNTKSFKTTARASIGKEYIAGNIKMSIRPNFNADISIETPFKGLKKAGIVLSHQGQINNFKSHGEITLGKNKLYNADVLFATDPKFSASIALETPFRGLEKTELSLTHDGSYRNFNNQVNLYFNKKRVSSSLKIDLRSDMSAEMVLQTPFKNYEMLQGTVNHKGHWNNFKFHIEGSDGTSNKFAGDVGMNLVDQVLANLKLTSPLKSMELLKAIFSHDGTFNNFRSHGEFELNNAKSEIDVHFSSLVNLEGRFIIKSPYVETLEGTFVHDTSPMATSAALKYGGQNLMNGKMTFGVSPLQGSLNFNSIYTRPLKVSLRHNA</sequence>
<dbReference type="Proteomes" id="UP000694844">
    <property type="component" value="Chromosome 4"/>
</dbReference>
<dbReference type="KEGG" id="cvn:111129623"/>
<organism evidence="1 2">
    <name type="scientific">Crassostrea virginica</name>
    <name type="common">Eastern oyster</name>
    <dbReference type="NCBI Taxonomy" id="6565"/>
    <lineage>
        <taxon>Eukaryota</taxon>
        <taxon>Metazoa</taxon>
        <taxon>Spiralia</taxon>
        <taxon>Lophotrochozoa</taxon>
        <taxon>Mollusca</taxon>
        <taxon>Bivalvia</taxon>
        <taxon>Autobranchia</taxon>
        <taxon>Pteriomorphia</taxon>
        <taxon>Ostreida</taxon>
        <taxon>Ostreoidea</taxon>
        <taxon>Ostreidae</taxon>
        <taxon>Crassostrea</taxon>
    </lineage>
</organism>
<evidence type="ECO:0000313" key="1">
    <source>
        <dbReference type="Proteomes" id="UP000694844"/>
    </source>
</evidence>
<evidence type="ECO:0000313" key="2">
    <source>
        <dbReference type="RefSeq" id="XP_022331787.1"/>
    </source>
</evidence>
<dbReference type="GeneID" id="111129623"/>
<protein>
    <submittedName>
        <fullName evidence="2">Uncharacterized protein LOC111129623</fullName>
    </submittedName>
</protein>
<proteinExistence type="predicted"/>
<dbReference type="OrthoDB" id="6484170at2759"/>
<gene>
    <name evidence="2" type="primary">LOC111129623</name>
</gene>
<dbReference type="AlphaFoldDB" id="A0A8B8DU80"/>
<name>A0A8B8DU80_CRAVI</name>
<dbReference type="RefSeq" id="XP_022331787.1">
    <property type="nucleotide sequence ID" value="XM_022476079.1"/>
</dbReference>
<keyword evidence="1" id="KW-1185">Reference proteome</keyword>
<accession>A0A8B8DU80</accession>